<reference evidence="6 7" key="1">
    <citation type="submission" date="2023-08" db="EMBL/GenBank/DDBJ databases">
        <title>Black Yeasts Isolated from many extreme environments.</title>
        <authorList>
            <person name="Coleine C."/>
            <person name="Stajich J.E."/>
            <person name="Selbmann L."/>
        </authorList>
    </citation>
    <scope>NUCLEOTIDE SEQUENCE [LARGE SCALE GENOMIC DNA]</scope>
    <source>
        <strain evidence="6 7">CCFEE 536</strain>
    </source>
</reference>
<dbReference type="NCBIfam" id="TIGR02410">
    <property type="entry name" value="carnitine_TMLD"/>
    <property type="match status" value="1"/>
</dbReference>
<dbReference type="PANTHER" id="PTHR10696:SF51">
    <property type="entry name" value="TRIMETHYLLYSINE DIOXYGENASE, MITOCHONDRIAL"/>
    <property type="match status" value="1"/>
</dbReference>
<organism evidence="6 7">
    <name type="scientific">Cryomyces antarcticus</name>
    <dbReference type="NCBI Taxonomy" id="329879"/>
    <lineage>
        <taxon>Eukaryota</taxon>
        <taxon>Fungi</taxon>
        <taxon>Dikarya</taxon>
        <taxon>Ascomycota</taxon>
        <taxon>Pezizomycotina</taxon>
        <taxon>Dothideomycetes</taxon>
        <taxon>Dothideomycetes incertae sedis</taxon>
        <taxon>Cryomyces</taxon>
    </lineage>
</organism>
<comment type="pathway">
    <text evidence="2">Amine and polyamine biosynthesis; carnitine biosynthesis.</text>
</comment>
<keyword evidence="7" id="KW-1185">Reference proteome</keyword>
<evidence type="ECO:0000313" key="7">
    <source>
        <dbReference type="Proteomes" id="UP001357485"/>
    </source>
</evidence>
<dbReference type="Pfam" id="PF02668">
    <property type="entry name" value="TauD"/>
    <property type="match status" value="1"/>
</dbReference>
<gene>
    <name evidence="6" type="ORF">LTR16_003598</name>
</gene>
<dbReference type="InterPro" id="IPR050411">
    <property type="entry name" value="AlphaKG_dependent_hydroxylases"/>
</dbReference>
<dbReference type="CDD" id="cd00250">
    <property type="entry name" value="CAS_like"/>
    <property type="match status" value="1"/>
</dbReference>
<keyword evidence="4" id="KW-0560">Oxidoreductase</keyword>
<evidence type="ECO:0000256" key="2">
    <source>
        <dbReference type="ARBA" id="ARBA00005022"/>
    </source>
</evidence>
<evidence type="ECO:0000256" key="4">
    <source>
        <dbReference type="ARBA" id="ARBA00023002"/>
    </source>
</evidence>
<accession>A0ABR0LXU5</accession>
<dbReference type="PANTHER" id="PTHR10696">
    <property type="entry name" value="GAMMA-BUTYROBETAINE HYDROXYLASE-RELATED"/>
    <property type="match status" value="1"/>
</dbReference>
<evidence type="ECO:0000313" key="6">
    <source>
        <dbReference type="EMBL" id="KAK5256286.1"/>
    </source>
</evidence>
<dbReference type="Gene3D" id="3.60.130.10">
    <property type="entry name" value="Clavaminate synthase-like"/>
    <property type="match status" value="1"/>
</dbReference>
<comment type="cofactor">
    <cofactor evidence="1">
        <name>L-ascorbate</name>
        <dbReference type="ChEBI" id="CHEBI:38290"/>
    </cofactor>
</comment>
<feature type="domain" description="TauD/TfdA-like" evidence="5">
    <location>
        <begin position="4"/>
        <end position="233"/>
    </location>
</feature>
<dbReference type="InterPro" id="IPR012776">
    <property type="entry name" value="Trimethyllysine_dOase"/>
</dbReference>
<dbReference type="InterPro" id="IPR042098">
    <property type="entry name" value="TauD-like_sf"/>
</dbReference>
<name>A0ABR0LXU5_9PEZI</name>
<keyword evidence="3" id="KW-0124">Carnitine biosynthesis</keyword>
<dbReference type="Proteomes" id="UP001357485">
    <property type="component" value="Unassembled WGS sequence"/>
</dbReference>
<evidence type="ECO:0000259" key="5">
    <source>
        <dbReference type="Pfam" id="PF02668"/>
    </source>
</evidence>
<evidence type="ECO:0000256" key="3">
    <source>
        <dbReference type="ARBA" id="ARBA00022873"/>
    </source>
</evidence>
<protein>
    <recommendedName>
        <fullName evidence="5">TauD/TfdA-like domain-containing protein</fullName>
    </recommendedName>
</protein>
<comment type="caution">
    <text evidence="6">The sequence shown here is derived from an EMBL/GenBank/DDBJ whole genome shotgun (WGS) entry which is preliminary data.</text>
</comment>
<proteinExistence type="predicted"/>
<dbReference type="SUPFAM" id="SSF51197">
    <property type="entry name" value="Clavaminate synthase-like"/>
    <property type="match status" value="1"/>
</dbReference>
<evidence type="ECO:0000256" key="1">
    <source>
        <dbReference type="ARBA" id="ARBA00001961"/>
    </source>
</evidence>
<sequence>MNSEEGLKNWLREIQTKGFCYVDGCPATPEATQELLEKIAFIRHTHYGGFWDFTSDLSSKDTAYTSLALEAHTDTTYFSDPAGLQMFHLLSHTDGEGGTSLLVDGLRAARILEEEDYKAYKTLSRVKLFFHASGNDGISIQPSVAAPVLTHDHAWRYLLQVRWNNADRAAIDLPIEKVDEWYEAAAKFDKILKRKDMELWHQLVPGKPLIFDNWRVLHGRSAFTGKRRMCGGYINRDDFVSRFKMTNFGRDKVLESTVTG</sequence>
<dbReference type="InterPro" id="IPR003819">
    <property type="entry name" value="TauD/TfdA-like"/>
</dbReference>
<dbReference type="EMBL" id="JAVRRA010008600">
    <property type="protein sequence ID" value="KAK5256286.1"/>
    <property type="molecule type" value="Genomic_DNA"/>
</dbReference>